<dbReference type="AlphaFoldDB" id="A0A4P0XYQ8"/>
<sequence length="79" mass="8736">MFAPGLHFGLQIHRGCLHLNGGFLTGLLILCRDSIERRLGVRDFIRQAGGHRARAKIQPRLRINDGLLIQAAIFGPPTP</sequence>
<reference evidence="1" key="1">
    <citation type="submission" date="2019-04" db="EMBL/GenBank/DDBJ databases">
        <authorList>
            <consortium name="Pathogen Informatics"/>
        </authorList>
    </citation>
    <scope>NUCLEOTIDE SEQUENCE</scope>
    <source>
        <strain evidence="1">NCTC9183</strain>
    </source>
</reference>
<proteinExistence type="predicted"/>
<protein>
    <submittedName>
        <fullName evidence="1">Uncharacterized protein</fullName>
    </submittedName>
</protein>
<dbReference type="EMBL" id="CABDVL010000003">
    <property type="protein sequence ID" value="VTM54610.1"/>
    <property type="molecule type" value="Genomic_DNA"/>
</dbReference>
<evidence type="ECO:0000313" key="1">
    <source>
        <dbReference type="EMBL" id="VTM54610.1"/>
    </source>
</evidence>
<name>A0A4P0XYQ8_KLEPN</name>
<gene>
    <name evidence="1" type="ORF">NCTC9183_03111</name>
</gene>
<organism evidence="1">
    <name type="scientific">Klebsiella pneumoniae</name>
    <dbReference type="NCBI Taxonomy" id="573"/>
    <lineage>
        <taxon>Bacteria</taxon>
        <taxon>Pseudomonadati</taxon>
        <taxon>Pseudomonadota</taxon>
        <taxon>Gammaproteobacteria</taxon>
        <taxon>Enterobacterales</taxon>
        <taxon>Enterobacteriaceae</taxon>
        <taxon>Klebsiella/Raoultella group</taxon>
        <taxon>Klebsiella</taxon>
        <taxon>Klebsiella pneumoniae complex</taxon>
    </lineage>
</organism>
<accession>A0A4P0XYQ8</accession>
<dbReference type="Proteomes" id="UP000507695">
    <property type="component" value="Unassembled WGS sequence"/>
</dbReference>